<dbReference type="RefSeq" id="WP_346066018.1">
    <property type="nucleotide sequence ID" value="NZ_BRPJ01000082.1"/>
</dbReference>
<keyword evidence="6" id="KW-0862">Zinc</keyword>
<dbReference type="PANTHER" id="PTHR30134:SF2">
    <property type="entry name" value="HYDROGENASE MATURATION FACTOR HYPB"/>
    <property type="match status" value="1"/>
</dbReference>
<keyword evidence="7" id="KW-0342">GTP-binding</keyword>
<evidence type="ECO:0000313" key="9">
    <source>
        <dbReference type="EMBL" id="GLB31955.1"/>
    </source>
</evidence>
<dbReference type="NCBIfam" id="TIGR00073">
    <property type="entry name" value="hypB"/>
    <property type="match status" value="1"/>
</dbReference>
<protein>
    <submittedName>
        <fullName evidence="9">Hydrogenase accessory protein HypB</fullName>
    </submittedName>
</protein>
<evidence type="ECO:0000256" key="1">
    <source>
        <dbReference type="ARBA" id="ARBA00006211"/>
    </source>
</evidence>
<name>A0ABQ5MAV6_9FIRM</name>
<reference evidence="9 10" key="1">
    <citation type="journal article" date="2024" name="Int. J. Syst. Evol. Microbiol.">
        <title>Lacrimispora brassicae sp. nov. isolated from fermented cabbage, and proposal of Clostridium indicum Gundawar et al. 2019 and Clostridium methoxybenzovorans Mechichi et al. 1999 as heterotypic synonyms of Lacrimispora amygdalina (Parshina et al. 2003) Haas and Blanchard 2020 and Lacrimispora indolis (McClung and McCoy 1957) Haas and Blanchard 2020, respectively.</title>
        <authorList>
            <person name="Kobayashi H."/>
            <person name="Tanizawa Y."/>
            <person name="Sakamoto M."/>
            <person name="Ohkuma M."/>
            <person name="Tohno M."/>
        </authorList>
    </citation>
    <scope>NUCLEOTIDE SEQUENCE [LARGE SCALE GENOMIC DNA]</scope>
    <source>
        <strain evidence="9 10">DSM 12857</strain>
    </source>
</reference>
<evidence type="ECO:0000256" key="5">
    <source>
        <dbReference type="ARBA" id="ARBA00022801"/>
    </source>
</evidence>
<evidence type="ECO:0000256" key="6">
    <source>
        <dbReference type="ARBA" id="ARBA00022833"/>
    </source>
</evidence>
<dbReference type="InterPro" id="IPR027417">
    <property type="entry name" value="P-loop_NTPase"/>
</dbReference>
<evidence type="ECO:0000256" key="4">
    <source>
        <dbReference type="ARBA" id="ARBA00022741"/>
    </source>
</evidence>
<dbReference type="Proteomes" id="UP001419084">
    <property type="component" value="Unassembled WGS sequence"/>
</dbReference>
<keyword evidence="5" id="KW-0378">Hydrolase</keyword>
<evidence type="ECO:0000256" key="2">
    <source>
        <dbReference type="ARBA" id="ARBA00022596"/>
    </source>
</evidence>
<feature type="domain" description="CobW/HypB/UreG nucleotide-binding" evidence="8">
    <location>
        <begin position="43"/>
        <end position="201"/>
    </location>
</feature>
<evidence type="ECO:0000259" key="8">
    <source>
        <dbReference type="Pfam" id="PF02492"/>
    </source>
</evidence>
<sequence>MKSREIAMSENKEIEIMQSVYEKNDQAAARIQASLTKSGIYAVNVMGAPGAGKTTSLIQLIKRLEEVTAYVIEGDIEADFDTKTLKSLGVKAIQINTGGACHLDSPLIGQAVEELHISDGVLFIENIGNLVCPAEFMIGEHAKMLISTVTEGSDKPYKYPLAFEKADIILLNKCDLLPYVDFDEDFFMKGVRALNKTAPVIRVSGKTGEGYEKAAEWIMEKI</sequence>
<dbReference type="EMBL" id="BRPJ01000082">
    <property type="protein sequence ID" value="GLB31955.1"/>
    <property type="molecule type" value="Genomic_DNA"/>
</dbReference>
<organism evidence="9 10">
    <name type="scientific">Lacrimispora amygdalina</name>
    <dbReference type="NCBI Taxonomy" id="253257"/>
    <lineage>
        <taxon>Bacteria</taxon>
        <taxon>Bacillati</taxon>
        <taxon>Bacillota</taxon>
        <taxon>Clostridia</taxon>
        <taxon>Lachnospirales</taxon>
        <taxon>Lachnospiraceae</taxon>
        <taxon>Lacrimispora</taxon>
    </lineage>
</organism>
<dbReference type="InterPro" id="IPR003495">
    <property type="entry name" value="CobW/HypB/UreG_nucleotide-bd"/>
</dbReference>
<evidence type="ECO:0000313" key="10">
    <source>
        <dbReference type="Proteomes" id="UP001419084"/>
    </source>
</evidence>
<evidence type="ECO:0000256" key="3">
    <source>
        <dbReference type="ARBA" id="ARBA00022723"/>
    </source>
</evidence>
<comment type="similarity">
    <text evidence="1">Belongs to the SIMIBI class G3E GTPase family. HypB/HupM subfamily.</text>
</comment>
<dbReference type="SUPFAM" id="SSF52540">
    <property type="entry name" value="P-loop containing nucleoside triphosphate hydrolases"/>
    <property type="match status" value="1"/>
</dbReference>
<gene>
    <name evidence="9" type="primary">hypB_2</name>
    <name evidence="9" type="ORF">LAD12857_38780</name>
</gene>
<accession>A0ABQ5MAV6</accession>
<dbReference type="PANTHER" id="PTHR30134">
    <property type="entry name" value="HYDROGENASE PROTEIN ASSEMBLY PROTEIN, NICKEL CHAPERONE"/>
    <property type="match status" value="1"/>
</dbReference>
<proteinExistence type="inferred from homology"/>
<dbReference type="PIRSF" id="PIRSF005624">
    <property type="entry name" value="Ni-bind_GTPase"/>
    <property type="match status" value="1"/>
</dbReference>
<evidence type="ECO:0000256" key="7">
    <source>
        <dbReference type="ARBA" id="ARBA00023134"/>
    </source>
</evidence>
<keyword evidence="4" id="KW-0547">Nucleotide-binding</keyword>
<dbReference type="Pfam" id="PF02492">
    <property type="entry name" value="cobW"/>
    <property type="match status" value="1"/>
</dbReference>
<dbReference type="Gene3D" id="3.40.50.300">
    <property type="entry name" value="P-loop containing nucleotide triphosphate hydrolases"/>
    <property type="match status" value="1"/>
</dbReference>
<keyword evidence="3" id="KW-0479">Metal-binding</keyword>
<comment type="caution">
    <text evidence="9">The sequence shown here is derived from an EMBL/GenBank/DDBJ whole genome shotgun (WGS) entry which is preliminary data.</text>
</comment>
<dbReference type="InterPro" id="IPR004392">
    <property type="entry name" value="Hyd_mat_HypB"/>
</dbReference>
<keyword evidence="2" id="KW-0533">Nickel</keyword>
<keyword evidence="10" id="KW-1185">Reference proteome</keyword>